<dbReference type="RefSeq" id="WP_202690214.1">
    <property type="nucleotide sequence ID" value="NZ_JAESVN010000015.1"/>
</dbReference>
<dbReference type="SUPFAM" id="SSF103378">
    <property type="entry name" value="2-methylcitrate dehydratase PrpD"/>
    <property type="match status" value="1"/>
</dbReference>
<dbReference type="InterPro" id="IPR045337">
    <property type="entry name" value="MmgE_PrpD_C"/>
</dbReference>
<evidence type="ECO:0000313" key="4">
    <source>
        <dbReference type="EMBL" id="MBL4919232.1"/>
    </source>
</evidence>
<accession>A0A8K0Y2E8</accession>
<dbReference type="InterPro" id="IPR005656">
    <property type="entry name" value="MmgE_PrpD"/>
</dbReference>
<feature type="domain" description="MmgE/PrpD N-terminal" evidence="2">
    <location>
        <begin position="20"/>
        <end position="246"/>
    </location>
</feature>
<dbReference type="AlphaFoldDB" id="A0A8K0Y2E8"/>
<dbReference type="Gene3D" id="1.10.4100.10">
    <property type="entry name" value="2-methylcitrate dehydratase PrpD"/>
    <property type="match status" value="1"/>
</dbReference>
<dbReference type="EMBL" id="JAESVN010000015">
    <property type="protein sequence ID" value="MBL4919232.1"/>
    <property type="molecule type" value="Genomic_DNA"/>
</dbReference>
<dbReference type="PANTHER" id="PTHR16943">
    <property type="entry name" value="2-METHYLCITRATE DEHYDRATASE-RELATED"/>
    <property type="match status" value="1"/>
</dbReference>
<dbReference type="GO" id="GO:0016829">
    <property type="term" value="F:lyase activity"/>
    <property type="evidence" value="ECO:0007669"/>
    <property type="project" value="InterPro"/>
</dbReference>
<comment type="caution">
    <text evidence="4">The sequence shown here is derived from an EMBL/GenBank/DDBJ whole genome shotgun (WGS) entry which is preliminary data.</text>
</comment>
<name>A0A8K0Y2E8_9RHOB</name>
<sequence>MTDKFGSSGAHLAKMLVGLQPPAPVLHRVRGFILDSLGVILAARAARGMPGLVSAMTALDPSTGPATELLTGRRVSGPTAALLNGAAAHALEFDDTDDIARIHAYCVVLPAALAVAGTEPDIDERRFTEAVALGVEVFCRLGLAAPGLLATGWHPTTGIGSIAGAVTAARLLGLDVNGLLQAMGLAYAQLCGTTQPIADNALAKRIGPGFAARNGLTAAYMARAGLTGPRRFLDGAAGFFALYGGDDAEPAMLLDGLGRDWMLERVSVKPFPCCRCTHTLIQIGIDLHRSGLRMADVVGGELRLGRVNWGIVNAPFDPAAAPDPVVHAQFNATYCFARALDHGSVGLESFHPEVILSPEAARAGRFATIDADDIPANSLPVAEVRLRLADGQERRMRHEVLPGSPLAPLSEAALRAKFAANLAHGGHPADAGALADQILAGGTSLRPLIATLAAQREALPA</sequence>
<dbReference type="Proteomes" id="UP000648908">
    <property type="component" value="Unassembled WGS sequence"/>
</dbReference>
<feature type="domain" description="MmgE/PrpD C-terminal" evidence="3">
    <location>
        <begin position="271"/>
        <end position="427"/>
    </location>
</feature>
<comment type="similarity">
    <text evidence="1">Belongs to the PrpD family.</text>
</comment>
<gene>
    <name evidence="4" type="ORF">JL811_18595</name>
</gene>
<protein>
    <submittedName>
        <fullName evidence="4">MmgE/PrpD family protein</fullName>
    </submittedName>
</protein>
<reference evidence="4" key="1">
    <citation type="submission" date="2021-01" db="EMBL/GenBank/DDBJ databases">
        <title>Tabrizicola alba sp. nov. a motile alkaliphilic bacterium isolated from a soda lake.</title>
        <authorList>
            <person name="Szuroczki S."/>
            <person name="Abbaszade G."/>
            <person name="Schumann P."/>
            <person name="Toth E."/>
        </authorList>
    </citation>
    <scope>NUCLEOTIDE SEQUENCE</scope>
    <source>
        <strain evidence="4">DMG-N-6</strain>
    </source>
</reference>
<dbReference type="Pfam" id="PF19305">
    <property type="entry name" value="MmgE_PrpD_C"/>
    <property type="match status" value="1"/>
</dbReference>
<organism evidence="4 5">
    <name type="scientific">Szabonella alba</name>
    <dbReference type="NCBI Taxonomy" id="2804194"/>
    <lineage>
        <taxon>Bacteria</taxon>
        <taxon>Pseudomonadati</taxon>
        <taxon>Pseudomonadota</taxon>
        <taxon>Alphaproteobacteria</taxon>
        <taxon>Rhodobacterales</taxon>
        <taxon>Paracoccaceae</taxon>
        <taxon>Szabonella</taxon>
    </lineage>
</organism>
<dbReference type="PANTHER" id="PTHR16943:SF8">
    <property type="entry name" value="2-METHYLCITRATE DEHYDRATASE"/>
    <property type="match status" value="1"/>
</dbReference>
<evidence type="ECO:0000259" key="2">
    <source>
        <dbReference type="Pfam" id="PF03972"/>
    </source>
</evidence>
<dbReference type="InterPro" id="IPR036148">
    <property type="entry name" value="MmgE/PrpD_sf"/>
</dbReference>
<evidence type="ECO:0000313" key="5">
    <source>
        <dbReference type="Proteomes" id="UP000648908"/>
    </source>
</evidence>
<keyword evidence="5" id="KW-1185">Reference proteome</keyword>
<evidence type="ECO:0000256" key="1">
    <source>
        <dbReference type="ARBA" id="ARBA00006174"/>
    </source>
</evidence>
<dbReference type="InterPro" id="IPR042188">
    <property type="entry name" value="MmgE/PrpD_sf_2"/>
</dbReference>
<dbReference type="InterPro" id="IPR045336">
    <property type="entry name" value="MmgE_PrpD_N"/>
</dbReference>
<proteinExistence type="inferred from homology"/>
<dbReference type="InterPro" id="IPR042183">
    <property type="entry name" value="MmgE/PrpD_sf_1"/>
</dbReference>
<evidence type="ECO:0000259" key="3">
    <source>
        <dbReference type="Pfam" id="PF19305"/>
    </source>
</evidence>
<dbReference type="Gene3D" id="3.30.1330.120">
    <property type="entry name" value="2-methylcitrate dehydratase PrpD"/>
    <property type="match status" value="1"/>
</dbReference>
<dbReference type="Pfam" id="PF03972">
    <property type="entry name" value="MmgE_PrpD_N"/>
    <property type="match status" value="1"/>
</dbReference>